<dbReference type="PANTHER" id="PTHR19136">
    <property type="entry name" value="MOLYBDENUM COFACTOR GUANYLYLTRANSFERASE"/>
    <property type="match status" value="1"/>
</dbReference>
<dbReference type="CDD" id="cd02503">
    <property type="entry name" value="MobA"/>
    <property type="match status" value="1"/>
</dbReference>
<feature type="binding site" evidence="8">
    <location>
        <position position="97"/>
    </location>
    <ligand>
        <name>GTP</name>
        <dbReference type="ChEBI" id="CHEBI:37565"/>
    </ligand>
</feature>
<comment type="subcellular location">
    <subcellularLocation>
        <location evidence="8">Cytoplasm</location>
    </subcellularLocation>
</comment>
<feature type="binding site" evidence="8">
    <location>
        <position position="97"/>
    </location>
    <ligand>
        <name>Mg(2+)</name>
        <dbReference type="ChEBI" id="CHEBI:18420"/>
    </ligand>
</feature>
<comment type="caution">
    <text evidence="10">The sequence shown here is derived from an EMBL/GenBank/DDBJ whole genome shotgun (WGS) entry which is preliminary data.</text>
</comment>
<dbReference type="InterPro" id="IPR029044">
    <property type="entry name" value="Nucleotide-diphossugar_trans"/>
</dbReference>
<accession>A0A328AMD1</accession>
<keyword evidence="11" id="KW-1185">Reference proteome</keyword>
<organism evidence="10 11">
    <name type="scientific">Phenylobacterium soli</name>
    <dbReference type="NCBI Taxonomy" id="2170551"/>
    <lineage>
        <taxon>Bacteria</taxon>
        <taxon>Pseudomonadati</taxon>
        <taxon>Pseudomonadota</taxon>
        <taxon>Alphaproteobacteria</taxon>
        <taxon>Caulobacterales</taxon>
        <taxon>Caulobacteraceae</taxon>
        <taxon>Phenylobacterium</taxon>
    </lineage>
</organism>
<dbReference type="Pfam" id="PF12804">
    <property type="entry name" value="NTP_transf_3"/>
    <property type="match status" value="1"/>
</dbReference>
<evidence type="ECO:0000259" key="9">
    <source>
        <dbReference type="Pfam" id="PF12804"/>
    </source>
</evidence>
<dbReference type="Proteomes" id="UP000249254">
    <property type="component" value="Unassembled WGS sequence"/>
</dbReference>
<gene>
    <name evidence="8" type="primary">mobA</name>
    <name evidence="10" type="ORF">DJ017_11760</name>
</gene>
<dbReference type="Gene3D" id="3.90.550.10">
    <property type="entry name" value="Spore Coat Polysaccharide Biosynthesis Protein SpsA, Chain A"/>
    <property type="match status" value="1"/>
</dbReference>
<dbReference type="AlphaFoldDB" id="A0A328AMD1"/>
<evidence type="ECO:0000256" key="4">
    <source>
        <dbReference type="ARBA" id="ARBA00022741"/>
    </source>
</evidence>
<dbReference type="RefSeq" id="WP_111528894.1">
    <property type="nucleotide sequence ID" value="NZ_JBHRSG010000003.1"/>
</dbReference>
<comment type="caution">
    <text evidence="8">Lacks conserved residue(s) required for the propagation of feature annotation.</text>
</comment>
<protein>
    <recommendedName>
        <fullName evidence="8">Molybdenum cofactor guanylyltransferase</fullName>
        <shortName evidence="8">MoCo guanylyltransferase</shortName>
        <ecNumber evidence="8">2.7.7.77</ecNumber>
    </recommendedName>
    <alternativeName>
        <fullName evidence="8">GTP:molybdopterin guanylyltransferase</fullName>
    </alternativeName>
    <alternativeName>
        <fullName evidence="8">Mo-MPT guanylyltransferase</fullName>
    </alternativeName>
    <alternativeName>
        <fullName evidence="8">Molybdopterin guanylyltransferase</fullName>
    </alternativeName>
    <alternativeName>
        <fullName evidence="8">Molybdopterin-guanine dinucleotide synthase</fullName>
        <shortName evidence="8">MGD synthase</shortName>
    </alternativeName>
</protein>
<evidence type="ECO:0000256" key="7">
    <source>
        <dbReference type="ARBA" id="ARBA00023150"/>
    </source>
</evidence>
<feature type="domain" description="MobA-like NTP transferase" evidence="9">
    <location>
        <begin position="5"/>
        <end position="156"/>
    </location>
</feature>
<keyword evidence="6 8" id="KW-0342">GTP-binding</keyword>
<dbReference type="EMBL" id="QFYQ01000001">
    <property type="protein sequence ID" value="RAK55146.1"/>
    <property type="molecule type" value="Genomic_DNA"/>
</dbReference>
<dbReference type="GO" id="GO:0005737">
    <property type="term" value="C:cytoplasm"/>
    <property type="evidence" value="ECO:0007669"/>
    <property type="project" value="UniProtKB-SubCell"/>
</dbReference>
<dbReference type="GO" id="GO:0061603">
    <property type="term" value="F:molybdenum cofactor guanylyltransferase activity"/>
    <property type="evidence" value="ECO:0007669"/>
    <property type="project" value="UniProtKB-EC"/>
</dbReference>
<feature type="binding site" evidence="8">
    <location>
        <position position="65"/>
    </location>
    <ligand>
        <name>GTP</name>
        <dbReference type="ChEBI" id="CHEBI:37565"/>
    </ligand>
</feature>
<dbReference type="HAMAP" id="MF_00316">
    <property type="entry name" value="MobA"/>
    <property type="match status" value="1"/>
</dbReference>
<comment type="catalytic activity">
    <reaction evidence="8">
        <text>Mo-molybdopterin + GTP + H(+) = Mo-molybdopterin guanine dinucleotide + diphosphate</text>
        <dbReference type="Rhea" id="RHEA:34243"/>
        <dbReference type="ChEBI" id="CHEBI:15378"/>
        <dbReference type="ChEBI" id="CHEBI:33019"/>
        <dbReference type="ChEBI" id="CHEBI:37565"/>
        <dbReference type="ChEBI" id="CHEBI:71302"/>
        <dbReference type="ChEBI" id="CHEBI:71310"/>
        <dbReference type="EC" id="2.7.7.77"/>
    </reaction>
</comment>
<keyword evidence="10" id="KW-0548">Nucleotidyltransferase</keyword>
<proteinExistence type="inferred from homology"/>
<evidence type="ECO:0000256" key="2">
    <source>
        <dbReference type="ARBA" id="ARBA00022679"/>
    </source>
</evidence>
<evidence type="ECO:0000256" key="6">
    <source>
        <dbReference type="ARBA" id="ARBA00023134"/>
    </source>
</evidence>
<evidence type="ECO:0000313" key="10">
    <source>
        <dbReference type="EMBL" id="RAK55146.1"/>
    </source>
</evidence>
<evidence type="ECO:0000256" key="8">
    <source>
        <dbReference type="HAMAP-Rule" id="MF_00316"/>
    </source>
</evidence>
<evidence type="ECO:0000256" key="5">
    <source>
        <dbReference type="ARBA" id="ARBA00022842"/>
    </source>
</evidence>
<evidence type="ECO:0000313" key="11">
    <source>
        <dbReference type="Proteomes" id="UP000249254"/>
    </source>
</evidence>
<dbReference type="OrthoDB" id="9788394at2"/>
<dbReference type="GO" id="GO:0046872">
    <property type="term" value="F:metal ion binding"/>
    <property type="evidence" value="ECO:0007669"/>
    <property type="project" value="UniProtKB-KW"/>
</dbReference>
<comment type="subunit">
    <text evidence="8">Monomer.</text>
</comment>
<keyword evidence="2 8" id="KW-0808">Transferase</keyword>
<keyword evidence="4 8" id="KW-0547">Nucleotide-binding</keyword>
<comment type="domain">
    <text evidence="8">The N-terminal domain determines nucleotide recognition and specific binding, while the C-terminal domain determines the specific binding to the target protein.</text>
</comment>
<keyword evidence="7 8" id="KW-0501">Molybdenum cofactor biosynthesis</keyword>
<comment type="function">
    <text evidence="8">Transfers a GMP moiety from GTP to Mo-molybdopterin (Mo-MPT) cofactor (Moco or molybdenum cofactor) to form Mo-molybdopterin guanine dinucleotide (Mo-MGD) cofactor.</text>
</comment>
<dbReference type="SUPFAM" id="SSF53448">
    <property type="entry name" value="Nucleotide-diphospho-sugar transferases"/>
    <property type="match status" value="1"/>
</dbReference>
<dbReference type="InterPro" id="IPR025877">
    <property type="entry name" value="MobA-like_NTP_Trfase"/>
</dbReference>
<dbReference type="GO" id="GO:0005525">
    <property type="term" value="F:GTP binding"/>
    <property type="evidence" value="ECO:0007669"/>
    <property type="project" value="UniProtKB-UniRule"/>
</dbReference>
<dbReference type="EC" id="2.7.7.77" evidence="8"/>
<feature type="binding site" evidence="8">
    <location>
        <begin position="8"/>
        <end position="10"/>
    </location>
    <ligand>
        <name>GTP</name>
        <dbReference type="ChEBI" id="CHEBI:37565"/>
    </ligand>
</feature>
<keyword evidence="1 8" id="KW-0963">Cytoplasm</keyword>
<feature type="binding site" evidence="8">
    <location>
        <position position="20"/>
    </location>
    <ligand>
        <name>GTP</name>
        <dbReference type="ChEBI" id="CHEBI:37565"/>
    </ligand>
</feature>
<comment type="similarity">
    <text evidence="8">Belongs to the MobA family.</text>
</comment>
<reference evidence="11" key="1">
    <citation type="submission" date="2018-05" db="EMBL/GenBank/DDBJ databases">
        <authorList>
            <person name="Li X."/>
        </authorList>
    </citation>
    <scope>NUCLEOTIDE SEQUENCE [LARGE SCALE GENOMIC DNA]</scope>
    <source>
        <strain evidence="11">LX32</strain>
    </source>
</reference>
<evidence type="ECO:0000256" key="1">
    <source>
        <dbReference type="ARBA" id="ARBA00022490"/>
    </source>
</evidence>
<keyword evidence="3 8" id="KW-0479">Metal-binding</keyword>
<dbReference type="GO" id="GO:0006777">
    <property type="term" value="P:Mo-molybdopterin cofactor biosynthetic process"/>
    <property type="evidence" value="ECO:0007669"/>
    <property type="project" value="UniProtKB-KW"/>
</dbReference>
<sequence length="197" mass="20404">MKTLCVILAGGEGRRMGGDKPLRAWGGSTLIGNAVRLARRAADEVAVAVRDPRQVGPVGAHVILDDPAIEGPLAGIAAALRAAHDLGHEALLTLPCDMPRLPEDLLPRLAAALDAAPGALAAVACTDGELHPVCALWRAAAVERLPAYVESGARSLKGFAATCAYVTADWPAEAAERFANANTPDELERLRRLAAGG</sequence>
<comment type="cofactor">
    <cofactor evidence="8">
        <name>Mg(2+)</name>
        <dbReference type="ChEBI" id="CHEBI:18420"/>
    </cofactor>
</comment>
<keyword evidence="5 8" id="KW-0460">Magnesium</keyword>
<evidence type="ECO:0000256" key="3">
    <source>
        <dbReference type="ARBA" id="ARBA00022723"/>
    </source>
</evidence>
<dbReference type="PANTHER" id="PTHR19136:SF81">
    <property type="entry name" value="MOLYBDENUM COFACTOR GUANYLYLTRANSFERASE"/>
    <property type="match status" value="1"/>
</dbReference>
<dbReference type="InterPro" id="IPR013482">
    <property type="entry name" value="Molybde_CF_guanTrfase"/>
</dbReference>
<name>A0A328AMD1_9CAUL</name>